<evidence type="ECO:0000313" key="3">
    <source>
        <dbReference type="RefSeq" id="XP_004835867.1"/>
    </source>
</evidence>
<accession>A0AAX6NSC5</accession>
<dbReference type="AlphaFoldDB" id="A0AAX6NSC5"/>
<evidence type="ECO:0000256" key="1">
    <source>
        <dbReference type="SAM" id="MobiDB-lite"/>
    </source>
</evidence>
<feature type="region of interest" description="Disordered" evidence="1">
    <location>
        <begin position="1"/>
        <end position="212"/>
    </location>
</feature>
<feature type="compositionally biased region" description="Pro residues" evidence="1">
    <location>
        <begin position="85"/>
        <end position="97"/>
    </location>
</feature>
<reference evidence="3" key="1">
    <citation type="submission" date="2025-08" db="UniProtKB">
        <authorList>
            <consortium name="RefSeq"/>
        </authorList>
    </citation>
    <scope>IDENTIFICATION</scope>
</reference>
<dbReference type="RefSeq" id="XP_004835867.1">
    <property type="nucleotide sequence ID" value="XM_004835810.1"/>
</dbReference>
<feature type="compositionally biased region" description="Basic and acidic residues" evidence="1">
    <location>
        <begin position="39"/>
        <end position="63"/>
    </location>
</feature>
<organism evidence="2 3">
    <name type="scientific">Heterocephalus glaber</name>
    <name type="common">Naked mole rat</name>
    <dbReference type="NCBI Taxonomy" id="10181"/>
    <lineage>
        <taxon>Eukaryota</taxon>
        <taxon>Metazoa</taxon>
        <taxon>Chordata</taxon>
        <taxon>Craniata</taxon>
        <taxon>Vertebrata</taxon>
        <taxon>Euteleostomi</taxon>
        <taxon>Mammalia</taxon>
        <taxon>Eutheria</taxon>
        <taxon>Euarchontoglires</taxon>
        <taxon>Glires</taxon>
        <taxon>Rodentia</taxon>
        <taxon>Hystricomorpha</taxon>
        <taxon>Bathyergidae</taxon>
        <taxon>Heterocephalus</taxon>
    </lineage>
</organism>
<feature type="compositionally biased region" description="Basic residues" evidence="1">
    <location>
        <begin position="64"/>
        <end position="81"/>
    </location>
</feature>
<protein>
    <submittedName>
        <fullName evidence="3">Atherin-like</fullName>
    </submittedName>
</protein>
<dbReference type="KEGG" id="hgl:101713860"/>
<evidence type="ECO:0000313" key="2">
    <source>
        <dbReference type="Proteomes" id="UP000694906"/>
    </source>
</evidence>
<name>A0AAX6NSC5_HETGA</name>
<proteinExistence type="predicted"/>
<feature type="compositionally biased region" description="Basic residues" evidence="1">
    <location>
        <begin position="155"/>
        <end position="174"/>
    </location>
</feature>
<dbReference type="GeneID" id="101713860"/>
<sequence>MHRARGRGGGAATALRSGRRRRCPPPADPGPALPEEVAAGEREGGASRAGADRPRSPPREPCLRRGRKRLSRRRRRRRLRKCSAPPAPVLPPPPPRQTGPGELAPGSASASAAAARQPGCSGPGPRFPPDGVPRPPSRPSAEPRIGLQPPLGGTLRRRRGRGRSAHTQRPRRGPKAAYLASSSGRARSAPVRRGGAVGARCPALTGRQRAEPTFPARTLAAARVRPS</sequence>
<gene>
    <name evidence="3" type="primary">LOC101713860</name>
</gene>
<feature type="compositionally biased region" description="Pro residues" evidence="1">
    <location>
        <begin position="125"/>
        <end position="138"/>
    </location>
</feature>
<keyword evidence="2" id="KW-1185">Reference proteome</keyword>
<dbReference type="Proteomes" id="UP000694906">
    <property type="component" value="Unplaced"/>
</dbReference>